<dbReference type="PROSITE" id="PS00211">
    <property type="entry name" value="ABC_TRANSPORTER_1"/>
    <property type="match status" value="1"/>
</dbReference>
<dbReference type="SMART" id="SM00382">
    <property type="entry name" value="AAA"/>
    <property type="match status" value="1"/>
</dbReference>
<evidence type="ECO:0000256" key="4">
    <source>
        <dbReference type="ARBA" id="ARBA00022840"/>
    </source>
</evidence>
<keyword evidence="8" id="KW-1185">Reference proteome</keyword>
<dbReference type="InterPro" id="IPR003439">
    <property type="entry name" value="ABC_transporter-like_ATP-bd"/>
</dbReference>
<evidence type="ECO:0000313" key="7">
    <source>
        <dbReference type="EMBL" id="ONM48597.1"/>
    </source>
</evidence>
<name>A0A1W0BLD8_9NOCA</name>
<evidence type="ECO:0000256" key="3">
    <source>
        <dbReference type="ARBA" id="ARBA00022741"/>
    </source>
</evidence>
<protein>
    <recommendedName>
        <fullName evidence="6">ABC transporter domain-containing protein</fullName>
    </recommendedName>
</protein>
<dbReference type="Gene3D" id="3.40.50.300">
    <property type="entry name" value="P-loop containing nucleotide triphosphate hydrolases"/>
    <property type="match status" value="1"/>
</dbReference>
<dbReference type="InterPro" id="IPR003593">
    <property type="entry name" value="AAA+_ATPase"/>
</dbReference>
<dbReference type="GO" id="GO:0005524">
    <property type="term" value="F:ATP binding"/>
    <property type="evidence" value="ECO:0007669"/>
    <property type="project" value="UniProtKB-KW"/>
</dbReference>
<evidence type="ECO:0000256" key="1">
    <source>
        <dbReference type="ARBA" id="ARBA00004202"/>
    </source>
</evidence>
<evidence type="ECO:0000259" key="6">
    <source>
        <dbReference type="PROSITE" id="PS50893"/>
    </source>
</evidence>
<dbReference type="Pfam" id="PF00005">
    <property type="entry name" value="ABC_tran"/>
    <property type="match status" value="1"/>
</dbReference>
<accession>A0A1W0BLD8</accession>
<dbReference type="GO" id="GO:0016887">
    <property type="term" value="F:ATP hydrolysis activity"/>
    <property type="evidence" value="ECO:0007669"/>
    <property type="project" value="InterPro"/>
</dbReference>
<dbReference type="PANTHER" id="PTHR42711">
    <property type="entry name" value="ABC TRANSPORTER ATP-BINDING PROTEIN"/>
    <property type="match status" value="1"/>
</dbReference>
<dbReference type="PANTHER" id="PTHR42711:SF19">
    <property type="entry name" value="DOXORUBICIN RESISTANCE ATP-BINDING PROTEIN DRRA"/>
    <property type="match status" value="1"/>
</dbReference>
<keyword evidence="3" id="KW-0547">Nucleotide-binding</keyword>
<dbReference type="GO" id="GO:0005886">
    <property type="term" value="C:plasma membrane"/>
    <property type="evidence" value="ECO:0007669"/>
    <property type="project" value="UniProtKB-SubCell"/>
</dbReference>
<feature type="domain" description="ABC transporter" evidence="6">
    <location>
        <begin position="5"/>
        <end position="235"/>
    </location>
</feature>
<dbReference type="GO" id="GO:0046677">
    <property type="term" value="P:response to antibiotic"/>
    <property type="evidence" value="ECO:0007669"/>
    <property type="project" value="UniProtKB-KW"/>
</dbReference>
<evidence type="ECO:0000256" key="5">
    <source>
        <dbReference type="ARBA" id="ARBA00023251"/>
    </source>
</evidence>
<dbReference type="PROSITE" id="PS50893">
    <property type="entry name" value="ABC_TRANSPORTER_2"/>
    <property type="match status" value="1"/>
</dbReference>
<comment type="caution">
    <text evidence="7">The sequence shown here is derived from an EMBL/GenBank/DDBJ whole genome shotgun (WGS) entry which is preliminary data.</text>
</comment>
<dbReference type="OrthoDB" id="9804819at2"/>
<dbReference type="EMBL" id="MUMY01000008">
    <property type="protein sequence ID" value="ONM48597.1"/>
    <property type="molecule type" value="Genomic_DNA"/>
</dbReference>
<organism evidence="7 8">
    <name type="scientific">Nocardia donostiensis</name>
    <dbReference type="NCBI Taxonomy" id="1538463"/>
    <lineage>
        <taxon>Bacteria</taxon>
        <taxon>Bacillati</taxon>
        <taxon>Actinomycetota</taxon>
        <taxon>Actinomycetes</taxon>
        <taxon>Mycobacteriales</taxon>
        <taxon>Nocardiaceae</taxon>
        <taxon>Nocardia</taxon>
    </lineage>
</organism>
<dbReference type="SUPFAM" id="SSF52540">
    <property type="entry name" value="P-loop containing nucleoside triphosphate hydrolases"/>
    <property type="match status" value="1"/>
</dbReference>
<evidence type="ECO:0000313" key="8">
    <source>
        <dbReference type="Proteomes" id="UP000188836"/>
    </source>
</evidence>
<keyword evidence="5" id="KW-0046">Antibiotic resistance</keyword>
<gene>
    <name evidence="7" type="ORF">B0T46_11110</name>
</gene>
<dbReference type="Proteomes" id="UP000188836">
    <property type="component" value="Unassembled WGS sequence"/>
</dbReference>
<keyword evidence="2" id="KW-0813">Transport</keyword>
<dbReference type="STRING" id="1538463.B0T36_03790"/>
<sequence>MSPLIQAHGLVKRFGTTVALDGIDLTARSGEILAVLGRNGAGKTTFVRLLATLLRPDGGTVEVLGKDTVTESLPVRRLIGLAGQNATVEPLMTGVENLTMIGAMYGLSRRDARTAAYAVLDRLRLADRAHDRVASYSGGMRRRLDLGASLVGRPRILLLDEPTTGLDPASRHALWDLVKDLVADGTDIIVTTQYLEEADALADRVVIFDHGRIIADGSPEHLKASHGEDIVQVRTRGPEGLAVIEKTIARIQRTGIDVDRLACSMSWQSPAGGQDAARCFTEAAAGDFTIEEITVRQPTLEEAFLSLTESGPSPASVLSKEAAR</sequence>
<proteinExistence type="predicted"/>
<dbReference type="AlphaFoldDB" id="A0A1W0BLD8"/>
<dbReference type="RefSeq" id="WP_077116510.1">
    <property type="nucleotide sequence ID" value="NZ_MUKP01000003.1"/>
</dbReference>
<keyword evidence="4" id="KW-0067">ATP-binding</keyword>
<comment type="subcellular location">
    <subcellularLocation>
        <location evidence="1">Cell membrane</location>
        <topology evidence="1">Peripheral membrane protein</topology>
    </subcellularLocation>
</comment>
<dbReference type="InterPro" id="IPR017871">
    <property type="entry name" value="ABC_transporter-like_CS"/>
</dbReference>
<evidence type="ECO:0000256" key="2">
    <source>
        <dbReference type="ARBA" id="ARBA00022448"/>
    </source>
</evidence>
<dbReference type="InterPro" id="IPR027417">
    <property type="entry name" value="P-loop_NTPase"/>
</dbReference>
<dbReference type="InterPro" id="IPR050763">
    <property type="entry name" value="ABC_transporter_ATP-binding"/>
</dbReference>
<reference evidence="7 8" key="1">
    <citation type="journal article" date="2016" name="Antonie Van Leeuwenhoek">
        <title>Nocardia donostiensis sp. nov., isolated from human respiratory specimens.</title>
        <authorList>
            <person name="Ercibengoa M."/>
            <person name="Bell M."/>
            <person name="Marimon J.M."/>
            <person name="Humrighouse B."/>
            <person name="Klenk H.P."/>
            <person name="Potter G."/>
            <person name="Perez-Trallero E."/>
        </authorList>
    </citation>
    <scope>NUCLEOTIDE SEQUENCE [LARGE SCALE GENOMIC DNA]</scope>
    <source>
        <strain evidence="7 8">X1655</strain>
    </source>
</reference>